<keyword evidence="2" id="KW-1185">Reference proteome</keyword>
<accession>A0ACB8RBR8</accession>
<reference evidence="1" key="1">
    <citation type="submission" date="2021-02" db="EMBL/GenBank/DDBJ databases">
        <authorList>
            <consortium name="DOE Joint Genome Institute"/>
            <person name="Ahrendt S."/>
            <person name="Looney B.P."/>
            <person name="Miyauchi S."/>
            <person name="Morin E."/>
            <person name="Drula E."/>
            <person name="Courty P.E."/>
            <person name="Chicoki N."/>
            <person name="Fauchery L."/>
            <person name="Kohler A."/>
            <person name="Kuo A."/>
            <person name="Labutti K."/>
            <person name="Pangilinan J."/>
            <person name="Lipzen A."/>
            <person name="Riley R."/>
            <person name="Andreopoulos W."/>
            <person name="He G."/>
            <person name="Johnson J."/>
            <person name="Barry K.W."/>
            <person name="Grigoriev I.V."/>
            <person name="Nagy L."/>
            <person name="Hibbett D."/>
            <person name="Henrissat B."/>
            <person name="Matheny P.B."/>
            <person name="Labbe J."/>
            <person name="Martin F."/>
        </authorList>
    </citation>
    <scope>NUCLEOTIDE SEQUENCE</scope>
    <source>
        <strain evidence="1">FP105234-sp</strain>
    </source>
</reference>
<proteinExistence type="predicted"/>
<protein>
    <submittedName>
        <fullName evidence="1">PLP-dependent transferase</fullName>
    </submittedName>
</protein>
<evidence type="ECO:0000313" key="2">
    <source>
        <dbReference type="Proteomes" id="UP000814033"/>
    </source>
</evidence>
<name>A0ACB8RBR8_9AGAM</name>
<comment type="caution">
    <text evidence="1">The sequence shown here is derived from an EMBL/GenBank/DDBJ whole genome shotgun (WGS) entry which is preliminary data.</text>
</comment>
<reference evidence="1" key="2">
    <citation type="journal article" date="2022" name="New Phytol.">
        <title>Evolutionary transition to the ectomycorrhizal habit in the genomes of a hyperdiverse lineage of mushroom-forming fungi.</title>
        <authorList>
            <person name="Looney B."/>
            <person name="Miyauchi S."/>
            <person name="Morin E."/>
            <person name="Drula E."/>
            <person name="Courty P.E."/>
            <person name="Kohler A."/>
            <person name="Kuo A."/>
            <person name="LaButti K."/>
            <person name="Pangilinan J."/>
            <person name="Lipzen A."/>
            <person name="Riley R."/>
            <person name="Andreopoulos W."/>
            <person name="He G."/>
            <person name="Johnson J."/>
            <person name="Nolan M."/>
            <person name="Tritt A."/>
            <person name="Barry K.W."/>
            <person name="Grigoriev I.V."/>
            <person name="Nagy L.G."/>
            <person name="Hibbett D."/>
            <person name="Henrissat B."/>
            <person name="Matheny P.B."/>
            <person name="Labbe J."/>
            <person name="Martin F.M."/>
        </authorList>
    </citation>
    <scope>NUCLEOTIDE SEQUENCE</scope>
    <source>
        <strain evidence="1">FP105234-sp</strain>
    </source>
</reference>
<keyword evidence="1" id="KW-0808">Transferase</keyword>
<evidence type="ECO:0000313" key="1">
    <source>
        <dbReference type="EMBL" id="KAI0041420.1"/>
    </source>
</evidence>
<organism evidence="1 2">
    <name type="scientific">Auriscalpium vulgare</name>
    <dbReference type="NCBI Taxonomy" id="40419"/>
    <lineage>
        <taxon>Eukaryota</taxon>
        <taxon>Fungi</taxon>
        <taxon>Dikarya</taxon>
        <taxon>Basidiomycota</taxon>
        <taxon>Agaricomycotina</taxon>
        <taxon>Agaricomycetes</taxon>
        <taxon>Russulales</taxon>
        <taxon>Auriscalpiaceae</taxon>
        <taxon>Auriscalpium</taxon>
    </lineage>
</organism>
<dbReference type="EMBL" id="MU276124">
    <property type="protein sequence ID" value="KAI0041420.1"/>
    <property type="molecule type" value="Genomic_DNA"/>
</dbReference>
<sequence length="549" mass="61069">MASEKRSKAIDLSHHLSDYVNSFSVSPLKGLQKKYGGRKDMVSLGGGLPSPTYFPFDAIYADISDADRFPIDPPPPTASALSWLWRLFGSDKVHSTRVAVPKAPVPGDGGLNLATAMQYGPAMGILKLQKFIRMFSERVYEPAYSDFVTLIHTGSTDGWSRVAKMLCNPGDTIITEKWTYPSAMASAGPIGVRVLPVDMDGEGMRPESLRKLLSEWDPARGKRPHVMYTVPVGQNPSGATTSWARKTAIYEICVEFDVVIAEDDPYYFMQAGQYLPKSARVADGATSSGEDVANWLHSLVPCFLKLDRQGRVIRMDTFSKVMAPGMRLGWFTCNPRFAERLERLGETSTQSPCGFSQTILMKIIDTWSFDGYVRWLRGIATQYRLRRDFFCDLLGDAFDLRVSTPTHGTWAGCLVHTAYAKRPSSARPRFSEKSADMRKPLLSFVPPSSGMFLWVRLHFAGHPAALQNGGDEPVESLEERFWTLLADSGVLTSPGWFFAADDSEPTPADEDEDEGDGHLRLSFSFANEDEQKRAVKIMAAKLQEFFLET</sequence>
<gene>
    <name evidence="1" type="ORF">FA95DRAFT_1611031</name>
</gene>
<dbReference type="Proteomes" id="UP000814033">
    <property type="component" value="Unassembled WGS sequence"/>
</dbReference>